<proteinExistence type="predicted"/>
<feature type="chain" id="PRO_5016432295" evidence="1">
    <location>
        <begin position="18"/>
        <end position="108"/>
    </location>
</feature>
<feature type="signal peptide" evidence="1">
    <location>
        <begin position="1"/>
        <end position="17"/>
    </location>
</feature>
<evidence type="ECO:0000313" key="3">
    <source>
        <dbReference type="Proteomes" id="UP000242715"/>
    </source>
</evidence>
<reference evidence="3" key="1">
    <citation type="journal article" date="2017" name="Front. Plant Sci.">
        <title>Climate Clever Clovers: New Paradigm to Reduce the Environmental Footprint of Ruminants by Breeding Low Methanogenic Forages Utilizing Haplotype Variation.</title>
        <authorList>
            <person name="Kaur P."/>
            <person name="Appels R."/>
            <person name="Bayer P.E."/>
            <person name="Keeble-Gagnere G."/>
            <person name="Wang J."/>
            <person name="Hirakawa H."/>
            <person name="Shirasawa K."/>
            <person name="Vercoe P."/>
            <person name="Stefanova K."/>
            <person name="Durmic Z."/>
            <person name="Nichols P."/>
            <person name="Revell C."/>
            <person name="Isobe S.N."/>
            <person name="Edwards D."/>
            <person name="Erskine W."/>
        </authorList>
    </citation>
    <scope>NUCLEOTIDE SEQUENCE [LARGE SCALE GENOMIC DNA]</scope>
    <source>
        <strain evidence="3">cv. Daliak</strain>
    </source>
</reference>
<gene>
    <name evidence="2" type="ORF">TSUD_104720</name>
</gene>
<protein>
    <submittedName>
        <fullName evidence="2">Uncharacterized protein</fullName>
    </submittedName>
</protein>
<name>A0A2Z6MAV4_TRISU</name>
<dbReference type="EMBL" id="DF973347">
    <property type="protein sequence ID" value="GAU27163.1"/>
    <property type="molecule type" value="Genomic_DNA"/>
</dbReference>
<dbReference type="AlphaFoldDB" id="A0A2Z6MAV4"/>
<evidence type="ECO:0000313" key="2">
    <source>
        <dbReference type="EMBL" id="GAU27163.1"/>
    </source>
</evidence>
<organism evidence="2 3">
    <name type="scientific">Trifolium subterraneum</name>
    <name type="common">Subterranean clover</name>
    <dbReference type="NCBI Taxonomy" id="3900"/>
    <lineage>
        <taxon>Eukaryota</taxon>
        <taxon>Viridiplantae</taxon>
        <taxon>Streptophyta</taxon>
        <taxon>Embryophyta</taxon>
        <taxon>Tracheophyta</taxon>
        <taxon>Spermatophyta</taxon>
        <taxon>Magnoliopsida</taxon>
        <taxon>eudicotyledons</taxon>
        <taxon>Gunneridae</taxon>
        <taxon>Pentapetalae</taxon>
        <taxon>rosids</taxon>
        <taxon>fabids</taxon>
        <taxon>Fabales</taxon>
        <taxon>Fabaceae</taxon>
        <taxon>Papilionoideae</taxon>
        <taxon>50 kb inversion clade</taxon>
        <taxon>NPAAA clade</taxon>
        <taxon>Hologalegina</taxon>
        <taxon>IRL clade</taxon>
        <taxon>Trifolieae</taxon>
        <taxon>Trifolium</taxon>
    </lineage>
</organism>
<accession>A0A2Z6MAV4</accession>
<dbReference type="Proteomes" id="UP000242715">
    <property type="component" value="Unassembled WGS sequence"/>
</dbReference>
<sequence length="108" mass="12367">MLLLKEFILILAQGVHFDPPHYDSSHSDPVLEHVPNAITSSDHIELVANASNSSAVPESITTKYKGLFDHLDEEHLDLLKKIFNKDVFSAEDFLKSDMEDFKNYIFKY</sequence>
<keyword evidence="1" id="KW-0732">Signal</keyword>
<keyword evidence="3" id="KW-1185">Reference proteome</keyword>
<evidence type="ECO:0000256" key="1">
    <source>
        <dbReference type="SAM" id="SignalP"/>
    </source>
</evidence>